<accession>A0A667XLN8</accession>
<dbReference type="InterPro" id="IPR043502">
    <property type="entry name" value="DNA/RNA_pol_sf"/>
</dbReference>
<evidence type="ECO:0000313" key="2">
    <source>
        <dbReference type="Ensembl" id="ENSMMDP00005018680.1"/>
    </source>
</evidence>
<dbReference type="InParanoid" id="A0A667XLN8"/>
<protein>
    <recommendedName>
        <fullName evidence="1">Reverse transcriptase domain-containing protein</fullName>
    </recommendedName>
</protein>
<dbReference type="Ensembl" id="ENSMMDT00005019129.1">
    <property type="protein sequence ID" value="ENSMMDP00005018680.1"/>
    <property type="gene ID" value="ENSMMDG00005009315.1"/>
</dbReference>
<dbReference type="SUPFAM" id="SSF56672">
    <property type="entry name" value="DNA/RNA polymerases"/>
    <property type="match status" value="1"/>
</dbReference>
<dbReference type="PANTHER" id="PTHR31635:SF196">
    <property type="entry name" value="REVERSE TRANSCRIPTASE DOMAIN-CONTAINING PROTEIN-RELATED"/>
    <property type="match status" value="1"/>
</dbReference>
<dbReference type="Proteomes" id="UP000472263">
    <property type="component" value="Chromosome 14"/>
</dbReference>
<sequence length="444" mass="50479">MQRMDNKLFICKMLAMRLKQIEAKHLISSINGCDGQLVQEPKEINNCFREYYMKLYETENNDLNEAHLFFSKITLPSVSETDKTELEAYITEAEVKRAIRCLANGKSPGADGFTIEFYKCFQNTLAPYLTILYNDIIKEGSMTASMRTAIITALPKPGKDHSQMSNYRPLSLLNNDYKLFAKILATRLECVLPSLVHSDQVGYVKGRTVANNIRRLLHVMNKAALLQHPAVMLSLDAEKAFDRIEWPYLFNTLEKYGLGPTCMKWIRALYHKPRACVKTNGIISAPFELSRSTRQGCPVSPIIFILALEPLACAIRANQQISGIDAYGYDFKLNIYADDILLTLSKPEASLPHLFKTIHTFGKLSGYRVNWNKSEATPLNCMTFPAHLAATPIVWRKEGLKYLGINIISPTEKIFELNGPKLLKTIREDLSRWCKSLYKISMEK</sequence>
<dbReference type="PANTHER" id="PTHR31635">
    <property type="entry name" value="REVERSE TRANSCRIPTASE DOMAIN-CONTAINING PROTEIN-RELATED"/>
    <property type="match status" value="1"/>
</dbReference>
<keyword evidence="3" id="KW-1185">Reference proteome</keyword>
<feature type="domain" description="Reverse transcriptase" evidence="1">
    <location>
        <begin position="135"/>
        <end position="407"/>
    </location>
</feature>
<evidence type="ECO:0000313" key="3">
    <source>
        <dbReference type="Proteomes" id="UP000472263"/>
    </source>
</evidence>
<dbReference type="PROSITE" id="PS50878">
    <property type="entry name" value="RT_POL"/>
    <property type="match status" value="1"/>
</dbReference>
<dbReference type="Pfam" id="PF00078">
    <property type="entry name" value="RVT_1"/>
    <property type="match status" value="1"/>
</dbReference>
<evidence type="ECO:0000259" key="1">
    <source>
        <dbReference type="PROSITE" id="PS50878"/>
    </source>
</evidence>
<dbReference type="InterPro" id="IPR000477">
    <property type="entry name" value="RT_dom"/>
</dbReference>
<reference evidence="2" key="3">
    <citation type="submission" date="2025-09" db="UniProtKB">
        <authorList>
            <consortium name="Ensembl"/>
        </authorList>
    </citation>
    <scope>IDENTIFICATION</scope>
</reference>
<dbReference type="AlphaFoldDB" id="A0A667XLN8"/>
<reference evidence="2" key="1">
    <citation type="submission" date="2019-06" db="EMBL/GenBank/DDBJ databases">
        <authorList>
            <consortium name="Wellcome Sanger Institute Data Sharing"/>
        </authorList>
    </citation>
    <scope>NUCLEOTIDE SEQUENCE [LARGE SCALE GENOMIC DNA]</scope>
</reference>
<proteinExistence type="predicted"/>
<dbReference type="CDD" id="cd01650">
    <property type="entry name" value="RT_nLTR_like"/>
    <property type="match status" value="1"/>
</dbReference>
<organism evidence="2 3">
    <name type="scientific">Myripristis murdjan</name>
    <name type="common">pinecone soldierfish</name>
    <dbReference type="NCBI Taxonomy" id="586833"/>
    <lineage>
        <taxon>Eukaryota</taxon>
        <taxon>Metazoa</taxon>
        <taxon>Chordata</taxon>
        <taxon>Craniata</taxon>
        <taxon>Vertebrata</taxon>
        <taxon>Euteleostomi</taxon>
        <taxon>Actinopterygii</taxon>
        <taxon>Neopterygii</taxon>
        <taxon>Teleostei</taxon>
        <taxon>Neoteleostei</taxon>
        <taxon>Acanthomorphata</taxon>
        <taxon>Holocentriformes</taxon>
        <taxon>Holocentridae</taxon>
        <taxon>Myripristis</taxon>
    </lineage>
</organism>
<reference evidence="2" key="2">
    <citation type="submission" date="2025-08" db="UniProtKB">
        <authorList>
            <consortium name="Ensembl"/>
        </authorList>
    </citation>
    <scope>IDENTIFICATION</scope>
</reference>
<dbReference type="GeneTree" id="ENSGT00940000163630"/>
<name>A0A667XLN8_9TELE</name>